<keyword evidence="2" id="KW-1185">Reference proteome</keyword>
<protein>
    <recommendedName>
        <fullName evidence="3">Magnesium-dependent phosphatase 1</fullName>
    </recommendedName>
</protein>
<evidence type="ECO:0000313" key="1">
    <source>
        <dbReference type="EMBL" id="KAK2147819.1"/>
    </source>
</evidence>
<dbReference type="Gene3D" id="3.40.50.1000">
    <property type="entry name" value="HAD superfamily/HAD-like"/>
    <property type="match status" value="1"/>
</dbReference>
<dbReference type="InterPro" id="IPR036412">
    <property type="entry name" value="HAD-like_sf"/>
</dbReference>
<dbReference type="PANTHER" id="PTHR17901">
    <property type="entry name" value="MAGNESIUM-DEPENDENT PHOSPHATASE 1 MDP1"/>
    <property type="match status" value="1"/>
</dbReference>
<evidence type="ECO:0008006" key="3">
    <source>
        <dbReference type="Google" id="ProtNLM"/>
    </source>
</evidence>
<reference evidence="1" key="1">
    <citation type="journal article" date="2023" name="Mol. Biol. Evol.">
        <title>Third-Generation Sequencing Reveals the Adaptive Role of the Epigenome in Three Deep-Sea Polychaetes.</title>
        <authorList>
            <person name="Perez M."/>
            <person name="Aroh O."/>
            <person name="Sun Y."/>
            <person name="Lan Y."/>
            <person name="Juniper S.K."/>
            <person name="Young C.R."/>
            <person name="Angers B."/>
            <person name="Qian P.Y."/>
        </authorList>
    </citation>
    <scope>NUCLEOTIDE SEQUENCE</scope>
    <source>
        <strain evidence="1">P08H-3</strain>
    </source>
</reference>
<dbReference type="Proteomes" id="UP001208570">
    <property type="component" value="Unassembled WGS sequence"/>
</dbReference>
<sequence length="150" mass="17451">MSANSWMFRQNDYTLWPFWTDRLFRNNNFLPGQVNCYPEVPLILFILKSNGFLLGIASRISCIQQAVQLIFHFGWQGYFDYVEVHPGNKKSHFIDIHFKSGIPYRDMLFFDDDVRNIREVSQLGVACFHVSNGMSLIKLHQGLAIFNATP</sequence>
<dbReference type="AlphaFoldDB" id="A0AAD9MYM9"/>
<organism evidence="1 2">
    <name type="scientific">Paralvinella palmiformis</name>
    <dbReference type="NCBI Taxonomy" id="53620"/>
    <lineage>
        <taxon>Eukaryota</taxon>
        <taxon>Metazoa</taxon>
        <taxon>Spiralia</taxon>
        <taxon>Lophotrochozoa</taxon>
        <taxon>Annelida</taxon>
        <taxon>Polychaeta</taxon>
        <taxon>Sedentaria</taxon>
        <taxon>Canalipalpata</taxon>
        <taxon>Terebellida</taxon>
        <taxon>Terebelliformia</taxon>
        <taxon>Alvinellidae</taxon>
        <taxon>Paralvinella</taxon>
    </lineage>
</organism>
<dbReference type="SUPFAM" id="SSF56784">
    <property type="entry name" value="HAD-like"/>
    <property type="match status" value="1"/>
</dbReference>
<dbReference type="InterPro" id="IPR023214">
    <property type="entry name" value="HAD_sf"/>
</dbReference>
<gene>
    <name evidence="1" type="ORF">LSH36_532g01019</name>
</gene>
<dbReference type="InterPro" id="IPR010036">
    <property type="entry name" value="MDP_1_eu_arc"/>
</dbReference>
<proteinExistence type="predicted"/>
<name>A0AAD9MYM9_9ANNE</name>
<comment type="caution">
    <text evidence="1">The sequence shown here is derived from an EMBL/GenBank/DDBJ whole genome shotgun (WGS) entry which is preliminary data.</text>
</comment>
<dbReference type="GO" id="GO:0003993">
    <property type="term" value="F:acid phosphatase activity"/>
    <property type="evidence" value="ECO:0007669"/>
    <property type="project" value="TreeGrafter"/>
</dbReference>
<dbReference type="EMBL" id="JAODUP010000534">
    <property type="protein sequence ID" value="KAK2147819.1"/>
    <property type="molecule type" value="Genomic_DNA"/>
</dbReference>
<accession>A0AAD9MYM9</accession>
<dbReference type="Pfam" id="PF12689">
    <property type="entry name" value="Acid_PPase"/>
    <property type="match status" value="1"/>
</dbReference>
<dbReference type="PANTHER" id="PTHR17901:SF14">
    <property type="entry name" value="MAGNESIUM-DEPENDENT PHOSPHATASE 1"/>
    <property type="match status" value="1"/>
</dbReference>
<evidence type="ECO:0000313" key="2">
    <source>
        <dbReference type="Proteomes" id="UP001208570"/>
    </source>
</evidence>